<accession>A0A8A1M2Q3</accession>
<dbReference type="OrthoDB" id="10609316at2759"/>
<dbReference type="AlphaFoldDB" id="A0A8A1M2Q3"/>
<evidence type="ECO:0000313" key="2">
    <source>
        <dbReference type="Proteomes" id="UP000663671"/>
    </source>
</evidence>
<dbReference type="VEuPathDB" id="FungiDB:I7I51_05569"/>
<protein>
    <submittedName>
        <fullName evidence="1">Uncharacterized protein</fullName>
    </submittedName>
</protein>
<dbReference type="Proteomes" id="UP000663671">
    <property type="component" value="Chromosome 4"/>
</dbReference>
<reference evidence="1" key="1">
    <citation type="submission" date="2021-01" db="EMBL/GenBank/DDBJ databases">
        <title>Chromosome-level genome assembly of a human fungal pathogen reveals clustering of transcriptionally co-regulated genes.</title>
        <authorList>
            <person name="Voorhies M."/>
            <person name="Cohen S."/>
            <person name="Shea T.P."/>
            <person name="Petrus S."/>
            <person name="Munoz J.F."/>
            <person name="Poplawski S."/>
            <person name="Goldman W.E."/>
            <person name="Michael T."/>
            <person name="Cuomo C.A."/>
            <person name="Sil A."/>
            <person name="Beyhan S."/>
        </authorList>
    </citation>
    <scope>NUCLEOTIDE SEQUENCE</scope>
    <source>
        <strain evidence="1">WU24</strain>
    </source>
</reference>
<organism evidence="1 2">
    <name type="scientific">Ajellomyces capsulatus</name>
    <name type="common">Darling's disease fungus</name>
    <name type="synonym">Histoplasma capsulatum</name>
    <dbReference type="NCBI Taxonomy" id="5037"/>
    <lineage>
        <taxon>Eukaryota</taxon>
        <taxon>Fungi</taxon>
        <taxon>Dikarya</taxon>
        <taxon>Ascomycota</taxon>
        <taxon>Pezizomycotina</taxon>
        <taxon>Eurotiomycetes</taxon>
        <taxon>Eurotiomycetidae</taxon>
        <taxon>Onygenales</taxon>
        <taxon>Ajellomycetaceae</taxon>
        <taxon>Histoplasma</taxon>
    </lineage>
</organism>
<gene>
    <name evidence="1" type="ORF">I7I51_05569</name>
</gene>
<name>A0A8A1M2Q3_AJECA</name>
<proteinExistence type="predicted"/>
<dbReference type="EMBL" id="CP069110">
    <property type="protein sequence ID" value="QSS60766.1"/>
    <property type="molecule type" value="Genomic_DNA"/>
</dbReference>
<sequence length="349" mass="39761">MTRASLLSACHDLKKTLRVEFVQLGDCGKLIGFQHGEDVFRFRYRDASGTKHHLTPSERIGAGNKSNVFSPRNSLQTGAVKGFEEFKLKYLYRHQVLEFYLLIKEATVECILQFSGLQKVSHLWVTIQHSNILLSRRLYYILRFSTLMKTPKADSVNYQWLRMKDQNIPTTAKAEASTWIEFRPSFLYLLVPQLSLECQHMLPAARFTTLPGLMDWGDKKPRPRPLFPQISSSDLANPAIRSLPVPRSKIAAKFPNQGKIPLLSFSVPKISAIHCRFPTSPTSRSTSRTAVDRPWPGLAWPDHPFTHPPTHTGEDRVACAYNVWPESRWERVWGVLPEGCSHGQSDHQA</sequence>
<evidence type="ECO:0000313" key="1">
    <source>
        <dbReference type="EMBL" id="QSS60766.1"/>
    </source>
</evidence>